<dbReference type="InterPro" id="IPR015797">
    <property type="entry name" value="NUDIX_hydrolase-like_dom_sf"/>
</dbReference>
<comment type="cofactor">
    <cofactor evidence="1">
        <name>Mg(2+)</name>
        <dbReference type="ChEBI" id="CHEBI:18420"/>
    </cofactor>
</comment>
<dbReference type="EMBL" id="BMVX01000007">
    <property type="protein sequence ID" value="GGZ61766.1"/>
    <property type="molecule type" value="Genomic_DNA"/>
</dbReference>
<dbReference type="PRINTS" id="PR00502">
    <property type="entry name" value="NUDIXFAMILY"/>
</dbReference>
<dbReference type="PROSITE" id="PS00893">
    <property type="entry name" value="NUDIX_BOX"/>
    <property type="match status" value="1"/>
</dbReference>
<reference evidence="7" key="1">
    <citation type="journal article" date="2014" name="Int. J. Syst. Evol. Microbiol.">
        <title>Complete genome sequence of Corynebacterium casei LMG S-19264T (=DSM 44701T), isolated from a smear-ripened cheese.</title>
        <authorList>
            <consortium name="US DOE Joint Genome Institute (JGI-PGF)"/>
            <person name="Walter F."/>
            <person name="Albersmeier A."/>
            <person name="Kalinowski J."/>
            <person name="Ruckert C."/>
        </authorList>
    </citation>
    <scope>NUCLEOTIDE SEQUENCE</scope>
    <source>
        <strain evidence="7">JCM 4834</strain>
    </source>
</reference>
<dbReference type="AlphaFoldDB" id="A0A918V301"/>
<organism evidence="7 8">
    <name type="scientific">Streptomyces subrutilus</name>
    <dbReference type="NCBI Taxonomy" id="36818"/>
    <lineage>
        <taxon>Bacteria</taxon>
        <taxon>Bacillati</taxon>
        <taxon>Actinomycetota</taxon>
        <taxon>Actinomycetes</taxon>
        <taxon>Kitasatosporales</taxon>
        <taxon>Streptomycetaceae</taxon>
        <taxon>Streptomyces</taxon>
    </lineage>
</organism>
<dbReference type="SUPFAM" id="SSF55811">
    <property type="entry name" value="Nudix"/>
    <property type="match status" value="1"/>
</dbReference>
<evidence type="ECO:0000313" key="7">
    <source>
        <dbReference type="EMBL" id="GGZ61766.1"/>
    </source>
</evidence>
<dbReference type="PANTHER" id="PTHR43046:SF12">
    <property type="entry name" value="GDP-MANNOSE MANNOSYL HYDROLASE"/>
    <property type="match status" value="1"/>
</dbReference>
<dbReference type="InterPro" id="IPR020084">
    <property type="entry name" value="NUDIX_hydrolase_CS"/>
</dbReference>
<dbReference type="GO" id="GO:0016787">
    <property type="term" value="F:hydrolase activity"/>
    <property type="evidence" value="ECO:0007669"/>
    <property type="project" value="UniProtKB-KW"/>
</dbReference>
<comment type="similarity">
    <text evidence="2 5">Belongs to the Nudix hydrolase family.</text>
</comment>
<keyword evidence="4" id="KW-0460">Magnesium</keyword>
<sequence>MRRARCPGGAYGVPVTSLKLRHSVRAIVLDAEDRVLLCRFLLREPSGAVVLWAAPGGGVAPGEGPLDALRRELREEVGLAPVGGDPPHVWHQEVVRPGMSRGYDGVVNDYYLVRTAAFVPRGELTDEELAAENITGTRWWRAPEIVGYRGPDLFAPRDLGTPLTALLTGGVPERPVRLGL</sequence>
<evidence type="ECO:0000313" key="8">
    <source>
        <dbReference type="Proteomes" id="UP000634660"/>
    </source>
</evidence>
<reference evidence="7" key="2">
    <citation type="submission" date="2020-09" db="EMBL/GenBank/DDBJ databases">
        <authorList>
            <person name="Sun Q."/>
            <person name="Ohkuma M."/>
        </authorList>
    </citation>
    <scope>NUCLEOTIDE SEQUENCE</scope>
    <source>
        <strain evidence="7">JCM 4834</strain>
    </source>
</reference>
<evidence type="ECO:0000256" key="5">
    <source>
        <dbReference type="RuleBase" id="RU003476"/>
    </source>
</evidence>
<keyword evidence="3 5" id="KW-0378">Hydrolase</keyword>
<evidence type="ECO:0000256" key="3">
    <source>
        <dbReference type="ARBA" id="ARBA00022801"/>
    </source>
</evidence>
<protein>
    <recommendedName>
        <fullName evidence="6">Nudix hydrolase domain-containing protein</fullName>
    </recommendedName>
</protein>
<evidence type="ECO:0000256" key="2">
    <source>
        <dbReference type="ARBA" id="ARBA00005582"/>
    </source>
</evidence>
<dbReference type="InterPro" id="IPR000086">
    <property type="entry name" value="NUDIX_hydrolase_dom"/>
</dbReference>
<evidence type="ECO:0000259" key="6">
    <source>
        <dbReference type="PROSITE" id="PS51462"/>
    </source>
</evidence>
<gene>
    <name evidence="7" type="ORF">GCM10010371_21450</name>
</gene>
<dbReference type="PROSITE" id="PS51462">
    <property type="entry name" value="NUDIX"/>
    <property type="match status" value="1"/>
</dbReference>
<dbReference type="PANTHER" id="PTHR43046">
    <property type="entry name" value="GDP-MANNOSE MANNOSYL HYDROLASE"/>
    <property type="match status" value="1"/>
</dbReference>
<feature type="domain" description="Nudix hydrolase" evidence="6">
    <location>
        <begin position="19"/>
        <end position="167"/>
    </location>
</feature>
<evidence type="ECO:0000256" key="4">
    <source>
        <dbReference type="ARBA" id="ARBA00022842"/>
    </source>
</evidence>
<proteinExistence type="inferred from homology"/>
<comment type="caution">
    <text evidence="7">The sequence shown here is derived from an EMBL/GenBank/DDBJ whole genome shotgun (WGS) entry which is preliminary data.</text>
</comment>
<evidence type="ECO:0000256" key="1">
    <source>
        <dbReference type="ARBA" id="ARBA00001946"/>
    </source>
</evidence>
<dbReference type="Gene3D" id="3.90.79.10">
    <property type="entry name" value="Nucleoside Triphosphate Pyrophosphohydrolase"/>
    <property type="match status" value="1"/>
</dbReference>
<dbReference type="Pfam" id="PF00293">
    <property type="entry name" value="NUDIX"/>
    <property type="match status" value="1"/>
</dbReference>
<dbReference type="InterPro" id="IPR020476">
    <property type="entry name" value="Nudix_hydrolase"/>
</dbReference>
<name>A0A918V301_9ACTN</name>
<accession>A0A918V301</accession>
<dbReference type="Proteomes" id="UP000634660">
    <property type="component" value="Unassembled WGS sequence"/>
</dbReference>